<dbReference type="AlphaFoldDB" id="A0AAV5TI02"/>
<evidence type="ECO:0000256" key="4">
    <source>
        <dbReference type="ARBA" id="ARBA00022989"/>
    </source>
</evidence>
<accession>A0AAV5TI02</accession>
<dbReference type="Pfam" id="PF10317">
    <property type="entry name" value="7TM_GPCR_Srd"/>
    <property type="match status" value="1"/>
</dbReference>
<sequence>IVCSTPKTMRSYSIFLLNDVIIDIISAIASGLTAARVMCLPDDSVIIVYVGQCNPIGGILFCNICECMQMLLVSESTAILLLSFIYRRYIIRAGAEFVSLYPTKPIWIFCLLAYLAFSPIWVSRFHTLQ</sequence>
<feature type="non-terminal residue" evidence="7">
    <location>
        <position position="1"/>
    </location>
</feature>
<dbReference type="InterPro" id="IPR019421">
    <property type="entry name" value="7TM_GPCR_serpentine_rcpt_Srd"/>
</dbReference>
<dbReference type="PANTHER" id="PTHR22945">
    <property type="entry name" value="SERPENTINE RECEPTOR, CLASS D DELTA"/>
    <property type="match status" value="1"/>
</dbReference>
<evidence type="ECO:0000256" key="5">
    <source>
        <dbReference type="ARBA" id="ARBA00023136"/>
    </source>
</evidence>
<keyword evidence="5 6" id="KW-0472">Membrane</keyword>
<evidence type="ECO:0000256" key="2">
    <source>
        <dbReference type="ARBA" id="ARBA00009166"/>
    </source>
</evidence>
<comment type="caution">
    <text evidence="7">The sequence shown here is derived from an EMBL/GenBank/DDBJ whole genome shotgun (WGS) entry which is preliminary data.</text>
</comment>
<name>A0AAV5TI02_9BILA</name>
<feature type="transmembrane region" description="Helical" evidence="6">
    <location>
        <begin position="44"/>
        <end position="62"/>
    </location>
</feature>
<protein>
    <recommendedName>
        <fullName evidence="9">G protein-coupled receptor</fullName>
    </recommendedName>
</protein>
<dbReference type="EMBL" id="BTSX01000004">
    <property type="protein sequence ID" value="GMS93981.1"/>
    <property type="molecule type" value="Genomic_DNA"/>
</dbReference>
<dbReference type="Proteomes" id="UP001432027">
    <property type="component" value="Unassembled WGS sequence"/>
</dbReference>
<comment type="subcellular location">
    <subcellularLocation>
        <location evidence="1">Membrane</location>
        <topology evidence="1">Multi-pass membrane protein</topology>
    </subcellularLocation>
</comment>
<evidence type="ECO:0000256" key="1">
    <source>
        <dbReference type="ARBA" id="ARBA00004141"/>
    </source>
</evidence>
<feature type="transmembrane region" description="Helical" evidence="6">
    <location>
        <begin position="69"/>
        <end position="86"/>
    </location>
</feature>
<gene>
    <name evidence="7" type="ORF">PENTCL1PPCAC_16156</name>
</gene>
<feature type="transmembrane region" description="Helical" evidence="6">
    <location>
        <begin position="12"/>
        <end position="32"/>
    </location>
</feature>
<evidence type="ECO:0000313" key="7">
    <source>
        <dbReference type="EMBL" id="GMS93981.1"/>
    </source>
</evidence>
<keyword evidence="8" id="KW-1185">Reference proteome</keyword>
<keyword evidence="4 6" id="KW-1133">Transmembrane helix</keyword>
<evidence type="ECO:0000313" key="8">
    <source>
        <dbReference type="Proteomes" id="UP001432027"/>
    </source>
</evidence>
<keyword evidence="3 6" id="KW-0812">Transmembrane</keyword>
<proteinExistence type="inferred from homology"/>
<dbReference type="InterPro" id="IPR050920">
    <property type="entry name" value="Nematode_rcpt-like_delta"/>
</dbReference>
<evidence type="ECO:0008006" key="9">
    <source>
        <dbReference type="Google" id="ProtNLM"/>
    </source>
</evidence>
<feature type="non-terminal residue" evidence="7">
    <location>
        <position position="129"/>
    </location>
</feature>
<reference evidence="7" key="1">
    <citation type="submission" date="2023-10" db="EMBL/GenBank/DDBJ databases">
        <title>Genome assembly of Pristionchus species.</title>
        <authorList>
            <person name="Yoshida K."/>
            <person name="Sommer R.J."/>
        </authorList>
    </citation>
    <scope>NUCLEOTIDE SEQUENCE</scope>
    <source>
        <strain evidence="7">RS0144</strain>
    </source>
</reference>
<comment type="similarity">
    <text evidence="2">Belongs to the nematode receptor-like protein srd family.</text>
</comment>
<feature type="transmembrane region" description="Helical" evidence="6">
    <location>
        <begin position="106"/>
        <end position="123"/>
    </location>
</feature>
<evidence type="ECO:0000256" key="6">
    <source>
        <dbReference type="SAM" id="Phobius"/>
    </source>
</evidence>
<dbReference type="GO" id="GO:0016020">
    <property type="term" value="C:membrane"/>
    <property type="evidence" value="ECO:0007669"/>
    <property type="project" value="UniProtKB-SubCell"/>
</dbReference>
<dbReference type="PANTHER" id="PTHR22945:SF40">
    <property type="entry name" value="SERPENTINE RECEPTOR, CLASS D (DELTA)-RELATED"/>
    <property type="match status" value="1"/>
</dbReference>
<organism evidence="7 8">
    <name type="scientific">Pristionchus entomophagus</name>
    <dbReference type="NCBI Taxonomy" id="358040"/>
    <lineage>
        <taxon>Eukaryota</taxon>
        <taxon>Metazoa</taxon>
        <taxon>Ecdysozoa</taxon>
        <taxon>Nematoda</taxon>
        <taxon>Chromadorea</taxon>
        <taxon>Rhabditida</taxon>
        <taxon>Rhabditina</taxon>
        <taxon>Diplogasteromorpha</taxon>
        <taxon>Diplogasteroidea</taxon>
        <taxon>Neodiplogasteridae</taxon>
        <taxon>Pristionchus</taxon>
    </lineage>
</organism>
<evidence type="ECO:0000256" key="3">
    <source>
        <dbReference type="ARBA" id="ARBA00022692"/>
    </source>
</evidence>